<feature type="transmembrane region" description="Helical" evidence="6">
    <location>
        <begin position="187"/>
        <end position="210"/>
    </location>
</feature>
<evidence type="ECO:0000256" key="5">
    <source>
        <dbReference type="ARBA" id="ARBA00023136"/>
    </source>
</evidence>
<feature type="non-terminal residue" evidence="8">
    <location>
        <position position="585"/>
    </location>
</feature>
<dbReference type="GO" id="GO:0005886">
    <property type="term" value="C:plasma membrane"/>
    <property type="evidence" value="ECO:0007669"/>
    <property type="project" value="UniProtKB-SubCell"/>
</dbReference>
<feature type="transmembrane region" description="Helical" evidence="6">
    <location>
        <begin position="306"/>
        <end position="333"/>
    </location>
</feature>
<sequence length="585" mass="66133">PQKLNEIAISPEYAELNNFSVGDEISFGAPFNITFHVVGILSNTMEISYENPESYEAKASFSLVLTTLDTIAQFSDVRLSLGIKIDPQYLISSMDMKEVRKKLQGVEAEAQDITLENGGKDIRIFDAIGDFFFNSFSAVSTLIFALPVIVMGAYLSKVGIEIELFERRREFGILRIRGATNLQRFKLLLMEGLVYGILGGIIGYLLGELIAYLSNDSLFHLPFFVLDWGFQYLIISIAISISLFFIALYKPWKKIATTPLIELISHYSEKFKNPEYNATKDIVTVGVMWTYLIIGIYLLNHYSNTYGLTLIAILLGIILVTLMFMFPIILIYLPLGTTRLITLGFPKVYEIIAGGVSKFMRTSGDIVKKSVRRNPKNVAHLAFILAFLLTLSTFISVTVDSQEKFTEISEVIFVGGDFNVGEKINLTLLQSSPNVSSFAPYSLNEGWYYSSMINIMTVNFENFSATVYPLKYLIKEGSLKSDEVAISDHFAREYDLHVGDKILVTLTSHNGMEEKTERREYRIGCIMYVIPSTFYMDNVIMVNGNVNQSEMSGVFVRAKDYDVLKEELNSYGVFYEERKEEEQHG</sequence>
<comment type="caution">
    <text evidence="8">The sequence shown here is derived from an EMBL/GenBank/DDBJ whole genome shotgun (WGS) entry which is preliminary data.</text>
</comment>
<gene>
    <name evidence="8" type="ORF">ENL31_00615</name>
</gene>
<organism evidence="8">
    <name type="scientific">Candidatus Aciduliprofundum boonei</name>
    <dbReference type="NCBI Taxonomy" id="379547"/>
    <lineage>
        <taxon>Archaea</taxon>
        <taxon>Methanobacteriati</taxon>
        <taxon>Thermoplasmatota</taxon>
        <taxon>DHVE2 group</taxon>
        <taxon>Candidatus Aciduliprofundum</taxon>
    </lineage>
</organism>
<feature type="non-terminal residue" evidence="8">
    <location>
        <position position="1"/>
    </location>
</feature>
<keyword evidence="5 6" id="KW-0472">Membrane</keyword>
<evidence type="ECO:0000259" key="7">
    <source>
        <dbReference type="Pfam" id="PF02687"/>
    </source>
</evidence>
<reference evidence="8" key="1">
    <citation type="journal article" date="2020" name="mSystems">
        <title>Genome- and Community-Level Interaction Insights into Carbon Utilization and Element Cycling Functions of Hydrothermarchaeota in Hydrothermal Sediment.</title>
        <authorList>
            <person name="Zhou Z."/>
            <person name="Liu Y."/>
            <person name="Xu W."/>
            <person name="Pan J."/>
            <person name="Luo Z.H."/>
            <person name="Li M."/>
        </authorList>
    </citation>
    <scope>NUCLEOTIDE SEQUENCE [LARGE SCALE GENOMIC DNA]</scope>
    <source>
        <strain evidence="8">HyVt-85</strain>
    </source>
</reference>
<proteinExistence type="predicted"/>
<evidence type="ECO:0000256" key="1">
    <source>
        <dbReference type="ARBA" id="ARBA00004651"/>
    </source>
</evidence>
<evidence type="ECO:0000256" key="3">
    <source>
        <dbReference type="ARBA" id="ARBA00022692"/>
    </source>
</evidence>
<dbReference type="PANTHER" id="PTHR30287:SF2">
    <property type="entry name" value="BLL1001 PROTEIN"/>
    <property type="match status" value="1"/>
</dbReference>
<evidence type="ECO:0000256" key="2">
    <source>
        <dbReference type="ARBA" id="ARBA00022475"/>
    </source>
</evidence>
<feature type="domain" description="ABC3 transporter permease C-terminal" evidence="7">
    <location>
        <begin position="160"/>
        <end position="259"/>
    </location>
</feature>
<evidence type="ECO:0000256" key="6">
    <source>
        <dbReference type="SAM" id="Phobius"/>
    </source>
</evidence>
<keyword evidence="4 6" id="KW-1133">Transmembrane helix</keyword>
<keyword evidence="3 6" id="KW-0812">Transmembrane</keyword>
<dbReference type="AlphaFoldDB" id="A0A7J3T8P6"/>
<dbReference type="PANTHER" id="PTHR30287">
    <property type="entry name" value="MEMBRANE COMPONENT OF PREDICTED ABC SUPERFAMILY METABOLITE UPTAKE TRANSPORTER"/>
    <property type="match status" value="1"/>
</dbReference>
<dbReference type="InterPro" id="IPR003838">
    <property type="entry name" value="ABC3_permease_C"/>
</dbReference>
<dbReference type="Pfam" id="PF02687">
    <property type="entry name" value="FtsX"/>
    <property type="match status" value="1"/>
</dbReference>
<feature type="transmembrane region" description="Helical" evidence="6">
    <location>
        <begin position="230"/>
        <end position="249"/>
    </location>
</feature>
<feature type="transmembrane region" description="Helical" evidence="6">
    <location>
        <begin position="131"/>
        <end position="155"/>
    </location>
</feature>
<dbReference type="InterPro" id="IPR038766">
    <property type="entry name" value="Membrane_comp_ABC_pdt"/>
</dbReference>
<feature type="transmembrane region" description="Helical" evidence="6">
    <location>
        <begin position="378"/>
        <end position="399"/>
    </location>
</feature>
<comment type="subcellular location">
    <subcellularLocation>
        <location evidence="1">Cell membrane</location>
        <topology evidence="1">Multi-pass membrane protein</topology>
    </subcellularLocation>
</comment>
<dbReference type="Proteomes" id="UP000886130">
    <property type="component" value="Unassembled WGS sequence"/>
</dbReference>
<accession>A0A7J3T8P6</accession>
<evidence type="ECO:0000256" key="4">
    <source>
        <dbReference type="ARBA" id="ARBA00022989"/>
    </source>
</evidence>
<feature type="transmembrane region" description="Helical" evidence="6">
    <location>
        <begin position="282"/>
        <end position="300"/>
    </location>
</feature>
<dbReference type="EMBL" id="DRTM01000046">
    <property type="protein sequence ID" value="HHE75613.1"/>
    <property type="molecule type" value="Genomic_DNA"/>
</dbReference>
<name>A0A7J3T8P6_9ARCH</name>
<evidence type="ECO:0000313" key="8">
    <source>
        <dbReference type="EMBL" id="HHE75613.1"/>
    </source>
</evidence>
<keyword evidence="2" id="KW-1003">Cell membrane</keyword>
<protein>
    <submittedName>
        <fullName evidence="8">ABC transporter permease</fullName>
    </submittedName>
</protein>